<name>A0A0F8ZD67_9ZZZZ</name>
<protein>
    <submittedName>
        <fullName evidence="1">Uncharacterized protein</fullName>
    </submittedName>
</protein>
<evidence type="ECO:0000313" key="1">
    <source>
        <dbReference type="EMBL" id="KKK83860.1"/>
    </source>
</evidence>
<organism evidence="1">
    <name type="scientific">marine sediment metagenome</name>
    <dbReference type="NCBI Taxonomy" id="412755"/>
    <lineage>
        <taxon>unclassified sequences</taxon>
        <taxon>metagenomes</taxon>
        <taxon>ecological metagenomes</taxon>
    </lineage>
</organism>
<gene>
    <name evidence="1" type="ORF">LCGC14_2789120</name>
</gene>
<proteinExistence type="predicted"/>
<dbReference type="EMBL" id="LAZR01052035">
    <property type="protein sequence ID" value="KKK83860.1"/>
    <property type="molecule type" value="Genomic_DNA"/>
</dbReference>
<comment type="caution">
    <text evidence="1">The sequence shown here is derived from an EMBL/GenBank/DDBJ whole genome shotgun (WGS) entry which is preliminary data.</text>
</comment>
<reference evidence="1" key="1">
    <citation type="journal article" date="2015" name="Nature">
        <title>Complex archaea that bridge the gap between prokaryotes and eukaryotes.</title>
        <authorList>
            <person name="Spang A."/>
            <person name="Saw J.H."/>
            <person name="Jorgensen S.L."/>
            <person name="Zaremba-Niedzwiedzka K."/>
            <person name="Martijn J."/>
            <person name="Lind A.E."/>
            <person name="van Eijk R."/>
            <person name="Schleper C."/>
            <person name="Guy L."/>
            <person name="Ettema T.J."/>
        </authorList>
    </citation>
    <scope>NUCLEOTIDE SEQUENCE</scope>
</reference>
<feature type="non-terminal residue" evidence="1">
    <location>
        <position position="1"/>
    </location>
</feature>
<accession>A0A0F8ZD67</accession>
<dbReference type="AlphaFoldDB" id="A0A0F8ZD67"/>
<sequence>LLMSDFILGRFLENAEIARRRKILRVEELGMIAAADAIKWLRKKVKRLEAERVSTGLNHD</sequence>